<dbReference type="OrthoDB" id="1523883at2759"/>
<dbReference type="Gene3D" id="3.40.50.150">
    <property type="entry name" value="Vaccinia Virus protein VP39"/>
    <property type="match status" value="1"/>
</dbReference>
<name>A0A834YAH7_TETSI</name>
<dbReference type="EMBL" id="JABCRI010000023">
    <property type="protein sequence ID" value="KAF8378653.1"/>
    <property type="molecule type" value="Genomic_DNA"/>
</dbReference>
<dbReference type="AlphaFoldDB" id="A0A834YAH7"/>
<keyword evidence="4" id="KW-1185">Reference proteome</keyword>
<comment type="caution">
    <text evidence="3">The sequence shown here is derived from an EMBL/GenBank/DDBJ whole genome shotgun (WGS) entry which is preliminary data.</text>
</comment>
<dbReference type="InterPro" id="IPR029063">
    <property type="entry name" value="SAM-dependent_MTases_sf"/>
</dbReference>
<dbReference type="PANTHER" id="PTHR31009">
    <property type="entry name" value="S-ADENOSYL-L-METHIONINE:CARBOXYL METHYLTRANSFERASE FAMILY PROTEIN"/>
    <property type="match status" value="1"/>
</dbReference>
<dbReference type="InterPro" id="IPR042086">
    <property type="entry name" value="MeTrfase_capping"/>
</dbReference>
<dbReference type="Gene3D" id="1.10.1200.270">
    <property type="entry name" value="Methyltransferase, alpha-helical capping domain"/>
    <property type="match status" value="1"/>
</dbReference>
<dbReference type="FunFam" id="3.40.50.150:FF:000103">
    <property type="entry name" value="SABATH methyltransferase 1"/>
    <property type="match status" value="1"/>
</dbReference>
<dbReference type="GO" id="GO:0046872">
    <property type="term" value="F:metal ion binding"/>
    <property type="evidence" value="ECO:0007669"/>
    <property type="project" value="UniProtKB-KW"/>
</dbReference>
<organism evidence="3 4">
    <name type="scientific">Tetracentron sinense</name>
    <name type="common">Spur-leaf</name>
    <dbReference type="NCBI Taxonomy" id="13715"/>
    <lineage>
        <taxon>Eukaryota</taxon>
        <taxon>Viridiplantae</taxon>
        <taxon>Streptophyta</taxon>
        <taxon>Embryophyta</taxon>
        <taxon>Tracheophyta</taxon>
        <taxon>Spermatophyta</taxon>
        <taxon>Magnoliopsida</taxon>
        <taxon>Trochodendrales</taxon>
        <taxon>Trochodendraceae</taxon>
        <taxon>Tetracentron</taxon>
    </lineage>
</organism>
<dbReference type="GO" id="GO:0008168">
    <property type="term" value="F:methyltransferase activity"/>
    <property type="evidence" value="ECO:0007669"/>
    <property type="project" value="InterPro"/>
</dbReference>
<accession>A0A834YAH7</accession>
<gene>
    <name evidence="3" type="ORF">HHK36_030002</name>
</gene>
<keyword evidence="1" id="KW-0479">Metal-binding</keyword>
<dbReference type="Pfam" id="PF03492">
    <property type="entry name" value="Methyltransf_7"/>
    <property type="match status" value="1"/>
</dbReference>
<evidence type="ECO:0000313" key="4">
    <source>
        <dbReference type="Proteomes" id="UP000655225"/>
    </source>
</evidence>
<sequence length="349" mass="38319">MGESFPMVGGDSPFSYAKNSNPQKEAADGAKAMLITAITENLEIGQVKNSFCIADLGCSIGPNTFHAVKNIIEAVDQKYKTEGLISQIPNFQVFFSDHVSNDFNTLFTTLPSDRQYFAAGVPGSFYGRLFPEASLHVIHSSYALHWLSKVPQEILDENSPAWNKGRIDYSSAPSEVGEAYSAQYAKDMESFLAARAQELVPGGMVALLIPGRPRGTLPAESSLGPLFEPLESALLDMANEGILSQERVDSFNFPIYSPSPEELEGLVERNGYFETVRMDLLQGTIRPLLSAQECRAGFEGILRKHFGSEIIEELFERYAKEVAGRPPLHDISDGLSIGLFVLLKRKVTA</sequence>
<evidence type="ECO:0000256" key="2">
    <source>
        <dbReference type="ARBA" id="ARBA00022842"/>
    </source>
</evidence>
<evidence type="ECO:0000313" key="3">
    <source>
        <dbReference type="EMBL" id="KAF8378653.1"/>
    </source>
</evidence>
<dbReference type="OMA" id="ECFFHAR"/>
<reference evidence="3 4" key="1">
    <citation type="submission" date="2020-04" db="EMBL/GenBank/DDBJ databases">
        <title>Plant Genome Project.</title>
        <authorList>
            <person name="Zhang R.-G."/>
        </authorList>
    </citation>
    <scope>NUCLEOTIDE SEQUENCE [LARGE SCALE GENOMIC DNA]</scope>
    <source>
        <strain evidence="3">YNK0</strain>
        <tissue evidence="3">Leaf</tissue>
    </source>
</reference>
<dbReference type="SUPFAM" id="SSF53335">
    <property type="entry name" value="S-adenosyl-L-methionine-dependent methyltransferases"/>
    <property type="match status" value="1"/>
</dbReference>
<protein>
    <submittedName>
        <fullName evidence="3">Uncharacterized protein</fullName>
    </submittedName>
</protein>
<keyword evidence="2" id="KW-0460">Magnesium</keyword>
<evidence type="ECO:0000256" key="1">
    <source>
        <dbReference type="ARBA" id="ARBA00022723"/>
    </source>
</evidence>
<dbReference type="Proteomes" id="UP000655225">
    <property type="component" value="Unassembled WGS sequence"/>
</dbReference>
<proteinExistence type="predicted"/>
<dbReference type="InterPro" id="IPR005299">
    <property type="entry name" value="MeTrfase_7"/>
</dbReference>